<dbReference type="Proteomes" id="UP001212498">
    <property type="component" value="Unassembled WGS sequence"/>
</dbReference>
<organism evidence="1 2">
    <name type="scientific">Nonomuraea ferruginea</name>
    <dbReference type="NCBI Taxonomy" id="46174"/>
    <lineage>
        <taxon>Bacteria</taxon>
        <taxon>Bacillati</taxon>
        <taxon>Actinomycetota</taxon>
        <taxon>Actinomycetes</taxon>
        <taxon>Streptosporangiales</taxon>
        <taxon>Streptosporangiaceae</taxon>
        <taxon>Nonomuraea</taxon>
    </lineage>
</organism>
<evidence type="ECO:0000313" key="1">
    <source>
        <dbReference type="EMBL" id="MDA0642564.1"/>
    </source>
</evidence>
<accession>A0ABT4SZ99</accession>
<proteinExistence type="predicted"/>
<name>A0ABT4SZ99_9ACTN</name>
<comment type="caution">
    <text evidence="1">The sequence shown here is derived from an EMBL/GenBank/DDBJ whole genome shotgun (WGS) entry which is preliminary data.</text>
</comment>
<dbReference type="EMBL" id="JAPNUD010000044">
    <property type="protein sequence ID" value="MDA0642564.1"/>
    <property type="molecule type" value="Genomic_DNA"/>
</dbReference>
<dbReference type="RefSeq" id="WP_271277075.1">
    <property type="nucleotide sequence ID" value="NZ_BAABFD010000005.1"/>
</dbReference>
<reference evidence="1 2" key="1">
    <citation type="submission" date="2022-11" db="EMBL/GenBank/DDBJ databases">
        <title>Nonomuraea corallina sp. nov., a new species of the genus Nonomuraea isolated from sea side sediment in Thai sea.</title>
        <authorList>
            <person name="Ngamcharungchit C."/>
            <person name="Matsumoto A."/>
            <person name="Suriyachadkun C."/>
            <person name="Panbangred W."/>
            <person name="Inahashi Y."/>
            <person name="Intra B."/>
        </authorList>
    </citation>
    <scope>NUCLEOTIDE SEQUENCE [LARGE SCALE GENOMIC DNA]</scope>
    <source>
        <strain evidence="1 2">DSM 43553</strain>
    </source>
</reference>
<gene>
    <name evidence="1" type="ORF">OUY24_18170</name>
</gene>
<evidence type="ECO:0000313" key="2">
    <source>
        <dbReference type="Proteomes" id="UP001212498"/>
    </source>
</evidence>
<keyword evidence="2" id="KW-1185">Reference proteome</keyword>
<sequence length="176" mass="19231">MDTRDAPDLWPAGFFISAVPYGEDVVLPIWQVKDDWESVRAIRRSPPASVAPHGSKPGRWLAEAGMDVTVPRRLIVEARLACWLQAYVDDARGRLFVGHAAASWQDKRHAIARLDVVHVQPGMPLEVGEALVRVAVREVAEVGALCVVTAIDGPELRGLGFRPANDGGLTLHTREC</sequence>
<protein>
    <submittedName>
        <fullName evidence="1">Uncharacterized protein</fullName>
    </submittedName>
</protein>